<dbReference type="Proteomes" id="UP000003751">
    <property type="component" value="Unassembled WGS sequence"/>
</dbReference>
<protein>
    <recommendedName>
        <fullName evidence="1">DUF4037 domain-containing protein</fullName>
    </recommendedName>
</protein>
<dbReference type="Pfam" id="PF13228">
    <property type="entry name" value="DUF4037"/>
    <property type="match status" value="1"/>
</dbReference>
<dbReference type="SUPFAM" id="SSF81301">
    <property type="entry name" value="Nucleotidyltransferase"/>
    <property type="match status" value="1"/>
</dbReference>
<evidence type="ECO:0000313" key="2">
    <source>
        <dbReference type="EMBL" id="EFW89856.1"/>
    </source>
</evidence>
<gene>
    <name evidence="3" type="ORF">SAMN05444342_1685</name>
    <name evidence="2" type="ORF">ZOD2009_21782</name>
</gene>
<reference evidence="5" key="2">
    <citation type="submission" date="2016-11" db="EMBL/GenBank/DDBJ databases">
        <authorList>
            <person name="Varghese N."/>
            <person name="Submissions S."/>
        </authorList>
    </citation>
    <scope>NUCLEOTIDE SEQUENCE [LARGE SCALE GENOMIC DNA]</scope>
    <source>
        <strain evidence="5">DX253</strain>
    </source>
</reference>
<accession>E7QZW2</accession>
<evidence type="ECO:0000313" key="5">
    <source>
        <dbReference type="Proteomes" id="UP000184203"/>
    </source>
</evidence>
<dbReference type="AlphaFoldDB" id="E7QZW2"/>
<proteinExistence type="predicted"/>
<dbReference type="EMBL" id="AEMG01000030">
    <property type="protein sequence ID" value="EFW89856.1"/>
    <property type="molecule type" value="Genomic_DNA"/>
</dbReference>
<dbReference type="PATRIC" id="fig|797209.4.peg.4273"/>
<evidence type="ECO:0000259" key="1">
    <source>
        <dbReference type="Pfam" id="PF13228"/>
    </source>
</evidence>
<evidence type="ECO:0000313" key="3">
    <source>
        <dbReference type="EMBL" id="SHK56279.1"/>
    </source>
</evidence>
<organism evidence="2 4">
    <name type="scientific">Haladaptatus paucihalophilus DX253</name>
    <dbReference type="NCBI Taxonomy" id="797209"/>
    <lineage>
        <taxon>Archaea</taxon>
        <taxon>Methanobacteriati</taxon>
        <taxon>Methanobacteriota</taxon>
        <taxon>Stenosarchaea group</taxon>
        <taxon>Halobacteria</taxon>
        <taxon>Halobacteriales</taxon>
        <taxon>Haladaptataceae</taxon>
        <taxon>Haladaptatus</taxon>
    </lineage>
</organism>
<dbReference type="OrthoDB" id="385764at2157"/>
<feature type="domain" description="DUF4037" evidence="1">
    <location>
        <begin position="90"/>
        <end position="182"/>
    </location>
</feature>
<dbReference type="RefSeq" id="WP_007983523.1">
    <property type="nucleotide sequence ID" value="NZ_AEMG01000030.1"/>
</dbReference>
<sequence>MTYLRDAAAGLADEIVAADDVLGVLLHGSVALGHADDHSDVELRVVATPDAVAARDSTGETRQHDGVFVELDWTTLDRIEADLADWDDDTALYVHANADVLADPTGVVTDLLGRYDDYPATVREEKCFSYWYHATGNAPLDSGLAFRRDDSLTAELSLRRAVEGYMALPFLLDGRFVPYRKWRRAELSTLSWTPTAFESRLETVVLGDDAEEKQAVVSKLMTDFERRLLDFGLSERRVLKPYLFEPEYDPV</sequence>
<dbReference type="InterPro" id="IPR025117">
    <property type="entry name" value="DUF4037"/>
</dbReference>
<name>E7QZW2_HALPU</name>
<evidence type="ECO:0000313" key="4">
    <source>
        <dbReference type="Proteomes" id="UP000003751"/>
    </source>
</evidence>
<keyword evidence="5" id="KW-1185">Reference proteome</keyword>
<dbReference type="InterPro" id="IPR043519">
    <property type="entry name" value="NT_sf"/>
</dbReference>
<dbReference type="Proteomes" id="UP000184203">
    <property type="component" value="Unassembled WGS sequence"/>
</dbReference>
<reference evidence="2 4" key="1">
    <citation type="journal article" date="2014" name="ISME J.">
        <title>Trehalose/2-sulfotrehalose biosynthesis and glycine-betaine uptake are widely spread mechanisms for osmoadaptation in the Halobacteriales.</title>
        <authorList>
            <person name="Youssef N.H."/>
            <person name="Savage-Ashlock K.N."/>
            <person name="McCully A.L."/>
            <person name="Luedtke B."/>
            <person name="Shaw E.I."/>
            <person name="Hoff W.D."/>
            <person name="Elshahed M.S."/>
        </authorList>
    </citation>
    <scope>NUCLEOTIDE SEQUENCE [LARGE SCALE GENOMIC DNA]</scope>
    <source>
        <strain evidence="2 4">DX253</strain>
    </source>
</reference>
<dbReference type="Gene3D" id="3.30.460.10">
    <property type="entry name" value="Beta Polymerase, domain 2"/>
    <property type="match status" value="1"/>
</dbReference>
<reference evidence="3" key="3">
    <citation type="submission" date="2016-11" db="EMBL/GenBank/DDBJ databases">
        <authorList>
            <person name="Jaros S."/>
            <person name="Januszkiewicz K."/>
            <person name="Wedrychowicz H."/>
        </authorList>
    </citation>
    <scope>NUCLEOTIDE SEQUENCE [LARGE SCALE GENOMIC DNA]</scope>
    <source>
        <strain evidence="3">DX253</strain>
    </source>
</reference>
<dbReference type="EMBL" id="FRAN01000002">
    <property type="protein sequence ID" value="SHK56279.1"/>
    <property type="molecule type" value="Genomic_DNA"/>
</dbReference>